<dbReference type="EMBL" id="AHHH01000148">
    <property type="protein sequence ID" value="ESU41109.1"/>
    <property type="molecule type" value="Genomic_DNA"/>
</dbReference>
<dbReference type="PANTHER" id="PTHR23275">
    <property type="entry name" value="CABRIOLET.-RELATED"/>
    <property type="match status" value="1"/>
</dbReference>
<dbReference type="InterPro" id="IPR005127">
    <property type="entry name" value="Giardia_VSP"/>
</dbReference>
<dbReference type="VEuPathDB" id="GiardiaDB:QR46_2531"/>
<proteinExistence type="predicted"/>
<feature type="non-terminal residue" evidence="2">
    <location>
        <position position="1"/>
    </location>
</feature>
<sequence length="383" mass="39327">VCPPSYGYYNISIAPRSSVCREARDEACVRDAKEDKTDRTSTGVIRVGAGDTCIQETTSGTPESTKCKTGKCDVTIGDNPYCSQCSKDTEFPINGVCTATIDGNTGCSAGGVCTQCKDGYFLHKGGCYKKGEEPGSLICKDAPGTAGKCQACADGYFKNSDTAATTDSCIGCDDENCATCTEAGNNKCSKCKTTGNKTYLKGEAGTGTCVAADGCGDGSYADTSSKECKACHGDCATCVGAENVDCTKCKAGNSKDYLKVLDAENGSGQCVATEEECKSEATYFLVTDTATSTKTCYPCEASSRSGVTNCLTCTASGTATTATCTACRDGYTLDSQANTCASSSANRSSLSTGAIAGISVAVIAVVGGLVGFLCWWFVCRGKA</sequence>
<keyword evidence="1" id="KW-0812">Transmembrane</keyword>
<accession>V6TR87</accession>
<dbReference type="SUPFAM" id="SSF57184">
    <property type="entry name" value="Growth factor receptor domain"/>
    <property type="match status" value="2"/>
</dbReference>
<dbReference type="InterPro" id="IPR006212">
    <property type="entry name" value="Furin_repeat"/>
</dbReference>
<keyword evidence="1" id="KW-0472">Membrane</keyword>
<keyword evidence="1" id="KW-1133">Transmembrane helix</keyword>
<reference evidence="2 3" key="2">
    <citation type="journal article" date="2013" name="Genome Biol. Evol.">
        <title>Genome sequencing of Giardia lamblia genotypes A2 and B isolates (DH and GS) and comparative analysis with the genomes of genotypes A1 and E (WB and Pig).</title>
        <authorList>
            <person name="Adam R.D."/>
            <person name="Dahlstrom E.W."/>
            <person name="Martens C.A."/>
            <person name="Bruno D.P."/>
            <person name="Barbian K.D."/>
            <person name="Ricklefs S.M."/>
            <person name="Hernandez M.M."/>
            <person name="Narla N.P."/>
            <person name="Patel R.B."/>
            <person name="Porcella S.F."/>
            <person name="Nash T.E."/>
        </authorList>
    </citation>
    <scope>NUCLEOTIDE SEQUENCE [LARGE SCALE GENOMIC DNA]</scope>
    <source>
        <strain evidence="2 3">GS</strain>
    </source>
</reference>
<dbReference type="SMART" id="SM00261">
    <property type="entry name" value="FU"/>
    <property type="match status" value="3"/>
</dbReference>
<gene>
    <name evidence="2" type="ORF">GSB_153855</name>
</gene>
<dbReference type="InterPro" id="IPR009030">
    <property type="entry name" value="Growth_fac_rcpt_cys_sf"/>
</dbReference>
<dbReference type="InterPro" id="IPR052798">
    <property type="entry name" value="Giardia_VSA"/>
</dbReference>
<dbReference type="OrthoDB" id="300641at2759"/>
<dbReference type="Proteomes" id="UP000018040">
    <property type="component" value="Unassembled WGS sequence"/>
</dbReference>
<name>V6TR87_GIAIN</name>
<evidence type="ECO:0000313" key="3">
    <source>
        <dbReference type="Proteomes" id="UP000018040"/>
    </source>
</evidence>
<dbReference type="Gene3D" id="2.10.220.10">
    <property type="entry name" value="Hormone Receptor, Insulin-like Growth Factor Receptor 1, Chain A, domain 2"/>
    <property type="match status" value="2"/>
</dbReference>
<comment type="caution">
    <text evidence="2">The sequence shown here is derived from an EMBL/GenBank/DDBJ whole genome shotgun (WGS) entry which is preliminary data.</text>
</comment>
<organism evidence="2 3">
    <name type="scientific">Giardia intestinalis</name>
    <name type="common">Giardia lamblia</name>
    <dbReference type="NCBI Taxonomy" id="5741"/>
    <lineage>
        <taxon>Eukaryota</taxon>
        <taxon>Metamonada</taxon>
        <taxon>Diplomonadida</taxon>
        <taxon>Hexamitidae</taxon>
        <taxon>Giardiinae</taxon>
        <taxon>Giardia</taxon>
    </lineage>
</organism>
<dbReference type="Pfam" id="PF03302">
    <property type="entry name" value="VSP"/>
    <property type="match status" value="2"/>
</dbReference>
<evidence type="ECO:0000256" key="1">
    <source>
        <dbReference type="SAM" id="Phobius"/>
    </source>
</evidence>
<evidence type="ECO:0000313" key="2">
    <source>
        <dbReference type="EMBL" id="ESU41109.1"/>
    </source>
</evidence>
<feature type="transmembrane region" description="Helical" evidence="1">
    <location>
        <begin position="354"/>
        <end position="378"/>
    </location>
</feature>
<protein>
    <submittedName>
        <fullName evidence="2">Variant-specific surface protein</fullName>
    </submittedName>
</protein>
<dbReference type="PANTHER" id="PTHR23275:SF100">
    <property type="entry name" value="EGF-LIKE DOMAIN-CONTAINING PROTEIN"/>
    <property type="match status" value="1"/>
</dbReference>
<dbReference type="AlphaFoldDB" id="V6TR87"/>
<reference evidence="3" key="1">
    <citation type="submission" date="2012-02" db="EMBL/GenBank/DDBJ databases">
        <title>Genome sequencing of Giardia lamblia Genotypes A2 and B isolates (DH and GS) and comparative analysis with the genomes of Genotypes A1 and E (WB and Pig).</title>
        <authorList>
            <person name="Adam R."/>
            <person name="Dahlstrom E."/>
            <person name="Martens C."/>
            <person name="Bruno D."/>
            <person name="Barbian K."/>
            <person name="Porcella S.F."/>
            <person name="Nash T."/>
        </authorList>
    </citation>
    <scope>NUCLEOTIDE SEQUENCE</scope>
    <source>
        <strain evidence="3">GS</strain>
    </source>
</reference>